<dbReference type="EMBL" id="CP013729">
    <property type="protein sequence ID" value="ALV06348.1"/>
    <property type="molecule type" value="Genomic_DNA"/>
</dbReference>
<evidence type="ECO:0000313" key="1">
    <source>
        <dbReference type="EMBL" id="ALV06348.1"/>
    </source>
</evidence>
<accession>A0A0U3MFK4</accession>
<dbReference type="KEGG" id="rdp:RD2015_1869"/>
<dbReference type="Proteomes" id="UP000060699">
    <property type="component" value="Chromosome"/>
</dbReference>
<reference evidence="1 2" key="1">
    <citation type="submission" date="2015-12" db="EMBL/GenBank/DDBJ databases">
        <title>Complete genome of Roseateles depolymerans KCTC 42856.</title>
        <authorList>
            <person name="Kim K.M."/>
        </authorList>
    </citation>
    <scope>NUCLEOTIDE SEQUENCE [LARGE SCALE GENOMIC DNA]</scope>
    <source>
        <strain evidence="1 2">KCTC 42856</strain>
    </source>
</reference>
<organism evidence="1 2">
    <name type="scientific">Roseateles depolymerans</name>
    <dbReference type="NCBI Taxonomy" id="76731"/>
    <lineage>
        <taxon>Bacteria</taxon>
        <taxon>Pseudomonadati</taxon>
        <taxon>Pseudomonadota</taxon>
        <taxon>Betaproteobacteria</taxon>
        <taxon>Burkholderiales</taxon>
        <taxon>Sphaerotilaceae</taxon>
        <taxon>Roseateles</taxon>
    </lineage>
</organism>
<gene>
    <name evidence="1" type="ORF">RD2015_1869</name>
</gene>
<dbReference type="Pfam" id="PF04403">
    <property type="entry name" value="PqiA"/>
    <property type="match status" value="1"/>
</dbReference>
<dbReference type="STRING" id="76731.RD2015_1869"/>
<dbReference type="RefSeq" id="WP_058934652.1">
    <property type="nucleotide sequence ID" value="NZ_CP013729.1"/>
</dbReference>
<protein>
    <submittedName>
        <fullName evidence="1">Paraquat-inducible protein A</fullName>
    </submittedName>
</protein>
<dbReference type="AlphaFoldDB" id="A0A0U3MFK4"/>
<dbReference type="InterPro" id="IPR007498">
    <property type="entry name" value="PqiA-like"/>
</dbReference>
<name>A0A0U3MFK4_9BURK</name>
<keyword evidence="2" id="KW-1185">Reference proteome</keyword>
<evidence type="ECO:0000313" key="2">
    <source>
        <dbReference type="Proteomes" id="UP000060699"/>
    </source>
</evidence>
<proteinExistence type="predicted"/>
<sequence>MSARPHLYRHYFACEHCDTLYRRPALTGHEVARCNVCGAVLLRANRLTLDQWLALTVAAAITFLIANLRPVVLINFQGAHNEATVWGAIIALAQRPTAPIAVPMALTLIIVPLLQIAALLWVLGHARAGQRPPAFELLMRLLVGLRPWSMVEVCLLGILVSMIKLSDVVSVQLGAGTWAMAVLTLLMAVIASRDMHWLWDLVDEPALAREEGLSDEGAAMDGRHG</sequence>
<dbReference type="OrthoDB" id="9807787at2"/>